<feature type="transmembrane region" description="Helical" evidence="1">
    <location>
        <begin position="168"/>
        <end position="185"/>
    </location>
</feature>
<feature type="transmembrane region" description="Helical" evidence="1">
    <location>
        <begin position="51"/>
        <end position="69"/>
    </location>
</feature>
<feature type="transmembrane region" description="Helical" evidence="1">
    <location>
        <begin position="15"/>
        <end position="31"/>
    </location>
</feature>
<name>A0A4S1CAX9_9BACT</name>
<feature type="transmembrane region" description="Helical" evidence="1">
    <location>
        <begin position="89"/>
        <end position="107"/>
    </location>
</feature>
<proteinExistence type="predicted"/>
<comment type="caution">
    <text evidence="3">The sequence shown here is derived from an EMBL/GenBank/DDBJ whole genome shotgun (WGS) entry which is preliminary data.</text>
</comment>
<reference evidence="3 5" key="1">
    <citation type="submission" date="2019-04" db="EMBL/GenBank/DDBJ databases">
        <title>Geobacter oryzae sp. nov., ferric-reducing bacteria isolated from paddy soil.</title>
        <authorList>
            <person name="Xu Z."/>
            <person name="Masuda Y."/>
            <person name="Itoh H."/>
            <person name="Senoo K."/>
        </authorList>
    </citation>
    <scope>NUCLEOTIDE SEQUENCE [LARGE SCALE GENOMIC DNA]</scope>
    <source>
        <strain evidence="3 5">Red111</strain>
    </source>
</reference>
<feature type="domain" description="CAAX prenyl protease 2/Lysostaphin resistance protein A-like" evidence="2">
    <location>
        <begin position="136"/>
        <end position="224"/>
    </location>
</feature>
<accession>A0A4S1CAX9</accession>
<evidence type="ECO:0000313" key="5">
    <source>
        <dbReference type="Proteomes" id="UP000306416"/>
    </source>
</evidence>
<dbReference type="GO" id="GO:0004175">
    <property type="term" value="F:endopeptidase activity"/>
    <property type="evidence" value="ECO:0007669"/>
    <property type="project" value="UniProtKB-ARBA"/>
</dbReference>
<feature type="transmembrane region" description="Helical" evidence="1">
    <location>
        <begin position="212"/>
        <end position="231"/>
    </location>
</feature>
<dbReference type="Proteomes" id="UP000306416">
    <property type="component" value="Unassembled WGS sequence"/>
</dbReference>
<keyword evidence="3" id="KW-0645">Protease</keyword>
<keyword evidence="1" id="KW-0472">Membrane</keyword>
<protein>
    <submittedName>
        <fullName evidence="3">CAAX prenyl protease-related protein</fullName>
    </submittedName>
</protein>
<dbReference type="InterPro" id="IPR014346">
    <property type="entry name" value="Prenyl_protease-related"/>
</dbReference>
<dbReference type="RefSeq" id="WP_135870363.1">
    <property type="nucleotide sequence ID" value="NZ_SRSC01000002.1"/>
</dbReference>
<dbReference type="EMBL" id="SRSC01000004">
    <property type="protein sequence ID" value="TGU70475.1"/>
    <property type="molecule type" value="Genomic_DNA"/>
</dbReference>
<evidence type="ECO:0000313" key="3">
    <source>
        <dbReference type="EMBL" id="TGU70475.1"/>
    </source>
</evidence>
<dbReference type="GO" id="GO:0080120">
    <property type="term" value="P:CAAX-box protein maturation"/>
    <property type="evidence" value="ECO:0007669"/>
    <property type="project" value="UniProtKB-ARBA"/>
</dbReference>
<evidence type="ECO:0000313" key="4">
    <source>
        <dbReference type="EMBL" id="TGU72895.1"/>
    </source>
</evidence>
<evidence type="ECO:0000259" key="2">
    <source>
        <dbReference type="Pfam" id="PF02517"/>
    </source>
</evidence>
<feature type="transmembrane region" description="Helical" evidence="1">
    <location>
        <begin position="127"/>
        <end position="147"/>
    </location>
</feature>
<keyword evidence="5" id="KW-1185">Reference proteome</keyword>
<dbReference type="AlphaFoldDB" id="A0A4S1CAX9"/>
<feature type="transmembrane region" description="Helical" evidence="1">
    <location>
        <begin position="191"/>
        <end position="207"/>
    </location>
</feature>
<dbReference type="NCBIfam" id="TIGR03008">
    <property type="entry name" value="pepcterm_CAAX"/>
    <property type="match status" value="1"/>
</dbReference>
<keyword evidence="1" id="KW-0812">Transmembrane</keyword>
<dbReference type="EMBL" id="SRSC01000002">
    <property type="protein sequence ID" value="TGU72895.1"/>
    <property type="molecule type" value="Genomic_DNA"/>
</dbReference>
<dbReference type="InterPro" id="IPR003675">
    <property type="entry name" value="Rce1/LyrA-like_dom"/>
</dbReference>
<gene>
    <name evidence="4" type="ORF">E4633_11450</name>
    <name evidence="3" type="ORF">E4633_15840</name>
</gene>
<dbReference type="GO" id="GO:0006508">
    <property type="term" value="P:proteolysis"/>
    <property type="evidence" value="ECO:0007669"/>
    <property type="project" value="UniProtKB-KW"/>
</dbReference>
<dbReference type="Pfam" id="PF02517">
    <property type="entry name" value="Rce1-like"/>
    <property type="match status" value="1"/>
</dbReference>
<sequence length="239" mass="26821">MIDLVAKFLRVERAVIARVLPFALFMAFIALEEGLREATQRQWVTLTDQSFYLLYPLKTISVALLLYVVRSEFKEELRWRELLKPAASLAAAGAGVITFLLWINVQTTLPLVGSSPGFNPMLLPEGAVRLLLTATRVAGAVLVVPVMEELFWRSFLIRYLIRPDFRSVPVGTFSWGSFLITTVLFGLEHHFLLAGMLAGAIFNVVLYRTRSLALCILSHAVANLALAIYVLKSGAWYFW</sequence>
<evidence type="ECO:0000256" key="1">
    <source>
        <dbReference type="SAM" id="Phobius"/>
    </source>
</evidence>
<keyword evidence="3" id="KW-0378">Hydrolase</keyword>
<organism evidence="3 5">
    <name type="scientific">Geomonas terrae</name>
    <dbReference type="NCBI Taxonomy" id="2562681"/>
    <lineage>
        <taxon>Bacteria</taxon>
        <taxon>Pseudomonadati</taxon>
        <taxon>Thermodesulfobacteriota</taxon>
        <taxon>Desulfuromonadia</taxon>
        <taxon>Geobacterales</taxon>
        <taxon>Geobacteraceae</taxon>
        <taxon>Geomonas</taxon>
    </lineage>
</organism>
<keyword evidence="1" id="KW-1133">Transmembrane helix</keyword>